<keyword evidence="9" id="KW-0961">Cell wall biogenesis/degradation</keyword>
<evidence type="ECO:0000256" key="4">
    <source>
        <dbReference type="ARBA" id="ARBA00022723"/>
    </source>
</evidence>
<dbReference type="Proteomes" id="UP000287447">
    <property type="component" value="Unassembled WGS sequence"/>
</dbReference>
<dbReference type="GO" id="GO:0006508">
    <property type="term" value="P:proteolysis"/>
    <property type="evidence" value="ECO:0007669"/>
    <property type="project" value="UniProtKB-KW"/>
</dbReference>
<dbReference type="Gene3D" id="3.30.1380.10">
    <property type="match status" value="1"/>
</dbReference>
<reference evidence="13" key="1">
    <citation type="submission" date="2019-01" db="EMBL/GenBank/DDBJ databases">
        <title>Gri0909 isolated from a small marine red alga.</title>
        <authorList>
            <person name="Kim J."/>
            <person name="Jeong S.E."/>
            <person name="Jeon C.O."/>
        </authorList>
    </citation>
    <scope>NUCLEOTIDE SEQUENCE [LARGE SCALE GENOMIC DNA]</scope>
    <source>
        <strain evidence="13">Gri0909</strain>
    </source>
</reference>
<comment type="cofactor">
    <cofactor evidence="1">
        <name>Zn(2+)</name>
        <dbReference type="ChEBI" id="CHEBI:29105"/>
    </cofactor>
</comment>
<dbReference type="EMBL" id="SADE01000001">
    <property type="protein sequence ID" value="RVU39770.1"/>
    <property type="molecule type" value="Genomic_DNA"/>
</dbReference>
<evidence type="ECO:0000313" key="12">
    <source>
        <dbReference type="EMBL" id="RVU39770.1"/>
    </source>
</evidence>
<dbReference type="SUPFAM" id="SSF55166">
    <property type="entry name" value="Hedgehog/DD-peptidase"/>
    <property type="match status" value="1"/>
</dbReference>
<evidence type="ECO:0000256" key="2">
    <source>
        <dbReference type="ARBA" id="ARBA00004776"/>
    </source>
</evidence>
<evidence type="ECO:0000256" key="9">
    <source>
        <dbReference type="ARBA" id="ARBA00023316"/>
    </source>
</evidence>
<name>A0A437QZ66_9PROT</name>
<protein>
    <recommendedName>
        <fullName evidence="11">Murein endopeptidase K</fullName>
    </recommendedName>
</protein>
<dbReference type="PANTHER" id="PTHR37425">
    <property type="match status" value="1"/>
</dbReference>
<dbReference type="OrthoDB" id="9782994at2"/>
<gene>
    <name evidence="12" type="ORF">EOI86_05660</name>
</gene>
<keyword evidence="6" id="KW-0378">Hydrolase</keyword>
<dbReference type="AlphaFoldDB" id="A0A437QZ66"/>
<keyword evidence="7" id="KW-0862">Zinc</keyword>
<evidence type="ECO:0000256" key="5">
    <source>
        <dbReference type="ARBA" id="ARBA00022729"/>
    </source>
</evidence>
<dbReference type="Pfam" id="PF05951">
    <property type="entry name" value="Peptidase_M15_2"/>
    <property type="match status" value="1"/>
</dbReference>
<keyword evidence="8" id="KW-0482">Metalloprotease</keyword>
<keyword evidence="3" id="KW-0645">Protease</keyword>
<evidence type="ECO:0000256" key="3">
    <source>
        <dbReference type="ARBA" id="ARBA00022670"/>
    </source>
</evidence>
<evidence type="ECO:0000256" key="6">
    <source>
        <dbReference type="ARBA" id="ARBA00022801"/>
    </source>
</evidence>
<keyword evidence="13" id="KW-1185">Reference proteome</keyword>
<comment type="caution">
    <text evidence="12">The sequence shown here is derived from an EMBL/GenBank/DDBJ whole genome shotgun (WGS) entry which is preliminary data.</text>
</comment>
<proteinExistence type="inferred from homology"/>
<evidence type="ECO:0000256" key="10">
    <source>
        <dbReference type="ARBA" id="ARBA00093448"/>
    </source>
</evidence>
<evidence type="ECO:0000256" key="7">
    <source>
        <dbReference type="ARBA" id="ARBA00022833"/>
    </source>
</evidence>
<dbReference type="InterPro" id="IPR010275">
    <property type="entry name" value="MepK"/>
</dbReference>
<evidence type="ECO:0000256" key="8">
    <source>
        <dbReference type="ARBA" id="ARBA00023049"/>
    </source>
</evidence>
<organism evidence="12 13">
    <name type="scientific">Hwanghaeella grinnelliae</name>
    <dbReference type="NCBI Taxonomy" id="2500179"/>
    <lineage>
        <taxon>Bacteria</taxon>
        <taxon>Pseudomonadati</taxon>
        <taxon>Pseudomonadota</taxon>
        <taxon>Alphaproteobacteria</taxon>
        <taxon>Rhodospirillales</taxon>
        <taxon>Rhodospirillaceae</taxon>
        <taxon>Hwanghaeella</taxon>
    </lineage>
</organism>
<sequence>MKTAEHRDLMVESLHTGEKCKVTFWEHGHYNPDALAELNTVMRDHRTGDIFEIDANLYDALYALSAVVETQPRFQLISGYRSPKTNANLAANSNGVAKKSYHMRGMASDIRTDRVDLDRLHKAARALKVGGVGKYAKSNFIHMDVGPVRYW</sequence>
<dbReference type="GO" id="GO:0071555">
    <property type="term" value="P:cell wall organization"/>
    <property type="evidence" value="ECO:0007669"/>
    <property type="project" value="UniProtKB-KW"/>
</dbReference>
<evidence type="ECO:0000313" key="13">
    <source>
        <dbReference type="Proteomes" id="UP000287447"/>
    </source>
</evidence>
<dbReference type="GO" id="GO:0008237">
    <property type="term" value="F:metallopeptidase activity"/>
    <property type="evidence" value="ECO:0007669"/>
    <property type="project" value="UniProtKB-KW"/>
</dbReference>
<comment type="pathway">
    <text evidence="2">Cell wall biogenesis; cell wall polysaccharide biosynthesis.</text>
</comment>
<evidence type="ECO:0000256" key="1">
    <source>
        <dbReference type="ARBA" id="ARBA00001947"/>
    </source>
</evidence>
<dbReference type="InterPro" id="IPR009045">
    <property type="entry name" value="Zn_M74/Hedgehog-like"/>
</dbReference>
<comment type="similarity">
    <text evidence="10">Belongs to the peptidase M15 family.</text>
</comment>
<keyword evidence="4" id="KW-0479">Metal-binding</keyword>
<dbReference type="PANTHER" id="PTHR37425:SF1">
    <property type="entry name" value="OUTER MEMBRANE PROTEIN"/>
    <property type="match status" value="1"/>
</dbReference>
<evidence type="ECO:0000256" key="11">
    <source>
        <dbReference type="ARBA" id="ARBA00093666"/>
    </source>
</evidence>
<keyword evidence="5" id="KW-0732">Signal</keyword>
<accession>A0A437QZ66</accession>
<dbReference type="GO" id="GO:0046872">
    <property type="term" value="F:metal ion binding"/>
    <property type="evidence" value="ECO:0007669"/>
    <property type="project" value="UniProtKB-KW"/>
</dbReference>